<evidence type="ECO:0000313" key="1">
    <source>
        <dbReference type="EMBL" id="KAK0497177.1"/>
    </source>
</evidence>
<evidence type="ECO:0008006" key="3">
    <source>
        <dbReference type="Google" id="ProtNLM"/>
    </source>
</evidence>
<keyword evidence="2" id="KW-1185">Reference proteome</keyword>
<accession>A0AA39Q6H9</accession>
<dbReference type="Gene3D" id="3.80.10.10">
    <property type="entry name" value="Ribonuclease Inhibitor"/>
    <property type="match status" value="1"/>
</dbReference>
<evidence type="ECO:0000313" key="2">
    <source>
        <dbReference type="Proteomes" id="UP001175228"/>
    </source>
</evidence>
<dbReference type="EMBL" id="JAUEPU010000013">
    <property type="protein sequence ID" value="KAK0497177.1"/>
    <property type="molecule type" value="Genomic_DNA"/>
</dbReference>
<reference evidence="1" key="1">
    <citation type="submission" date="2023-06" db="EMBL/GenBank/DDBJ databases">
        <authorList>
            <consortium name="Lawrence Berkeley National Laboratory"/>
            <person name="Ahrendt S."/>
            <person name="Sahu N."/>
            <person name="Indic B."/>
            <person name="Wong-Bajracharya J."/>
            <person name="Merenyi Z."/>
            <person name="Ke H.-M."/>
            <person name="Monk M."/>
            <person name="Kocsube S."/>
            <person name="Drula E."/>
            <person name="Lipzen A."/>
            <person name="Balint B."/>
            <person name="Henrissat B."/>
            <person name="Andreopoulos B."/>
            <person name="Martin F.M."/>
            <person name="Harder C.B."/>
            <person name="Rigling D."/>
            <person name="Ford K.L."/>
            <person name="Foster G.D."/>
            <person name="Pangilinan J."/>
            <person name="Papanicolaou A."/>
            <person name="Barry K."/>
            <person name="LaButti K."/>
            <person name="Viragh M."/>
            <person name="Koriabine M."/>
            <person name="Yan M."/>
            <person name="Riley R."/>
            <person name="Champramary S."/>
            <person name="Plett K.L."/>
            <person name="Tsai I.J."/>
            <person name="Slot J."/>
            <person name="Sipos G."/>
            <person name="Plett J."/>
            <person name="Nagy L.G."/>
            <person name="Grigoriev I.V."/>
        </authorList>
    </citation>
    <scope>NUCLEOTIDE SEQUENCE</scope>
    <source>
        <strain evidence="1">HWK02</strain>
    </source>
</reference>
<dbReference type="InterPro" id="IPR032675">
    <property type="entry name" value="LRR_dom_sf"/>
</dbReference>
<dbReference type="AlphaFoldDB" id="A0AA39Q6H9"/>
<dbReference type="Proteomes" id="UP001175228">
    <property type="component" value="Unassembled WGS sequence"/>
</dbReference>
<protein>
    <recommendedName>
        <fullName evidence="3">F-box domain-containing protein</fullName>
    </recommendedName>
</protein>
<organism evidence="1 2">
    <name type="scientific">Armillaria luteobubalina</name>
    <dbReference type="NCBI Taxonomy" id="153913"/>
    <lineage>
        <taxon>Eukaryota</taxon>
        <taxon>Fungi</taxon>
        <taxon>Dikarya</taxon>
        <taxon>Basidiomycota</taxon>
        <taxon>Agaricomycotina</taxon>
        <taxon>Agaricomycetes</taxon>
        <taxon>Agaricomycetidae</taxon>
        <taxon>Agaricales</taxon>
        <taxon>Marasmiineae</taxon>
        <taxon>Physalacriaceae</taxon>
        <taxon>Armillaria</taxon>
    </lineage>
</organism>
<comment type="caution">
    <text evidence="1">The sequence shown here is derived from an EMBL/GenBank/DDBJ whole genome shotgun (WGS) entry which is preliminary data.</text>
</comment>
<dbReference type="SUPFAM" id="SSF52047">
    <property type="entry name" value="RNI-like"/>
    <property type="match status" value="1"/>
</dbReference>
<sequence>MMSSISVCQLSLDVQLPRTEVSEVTTLRKLHTLALSSLNQSRGNLTLSILFLLDCLRLPALSDLSVACLVGSLSLDQVPNFTSIRQLIERSHSSLRTLHFDNGEIIKDDLIHILSNTPTLQDLRLTSTKGITDEVLEHLARRVDTNSGSQVPALVPHLHTLHLGGYLDFQMEVYVQMVESRWTCRPWYLKSVNIRRFLKYSSNPKLEEARILALSRLDTLRSEGLDVVMSTQPK</sequence>
<name>A0AA39Q6H9_9AGAR</name>
<gene>
    <name evidence="1" type="ORF">EDD18DRAFT_1160997</name>
</gene>
<proteinExistence type="predicted"/>